<dbReference type="AlphaFoldDB" id="A0A9R1W549"/>
<gene>
    <name evidence="1" type="ORF">LSAT_V11C200071300</name>
</gene>
<dbReference type="EMBL" id="NBSK02000002">
    <property type="protein sequence ID" value="KAJ0220012.1"/>
    <property type="molecule type" value="Genomic_DNA"/>
</dbReference>
<name>A0A9R1W549_LACSA</name>
<keyword evidence="2" id="KW-1185">Reference proteome</keyword>
<dbReference type="Proteomes" id="UP000235145">
    <property type="component" value="Unassembled WGS sequence"/>
</dbReference>
<protein>
    <submittedName>
        <fullName evidence="1">Uncharacterized protein</fullName>
    </submittedName>
</protein>
<reference evidence="1 2" key="1">
    <citation type="journal article" date="2017" name="Nat. Commun.">
        <title>Genome assembly with in vitro proximity ligation data and whole-genome triplication in lettuce.</title>
        <authorList>
            <person name="Reyes-Chin-Wo S."/>
            <person name="Wang Z."/>
            <person name="Yang X."/>
            <person name="Kozik A."/>
            <person name="Arikit S."/>
            <person name="Song C."/>
            <person name="Xia L."/>
            <person name="Froenicke L."/>
            <person name="Lavelle D.O."/>
            <person name="Truco M.J."/>
            <person name="Xia R."/>
            <person name="Zhu S."/>
            <person name="Xu C."/>
            <person name="Xu H."/>
            <person name="Xu X."/>
            <person name="Cox K."/>
            <person name="Korf I."/>
            <person name="Meyers B.C."/>
            <person name="Michelmore R.W."/>
        </authorList>
    </citation>
    <scope>NUCLEOTIDE SEQUENCE [LARGE SCALE GENOMIC DNA]</scope>
    <source>
        <strain evidence="2">cv. Salinas</strain>
        <tissue evidence="1">Seedlings</tissue>
    </source>
</reference>
<proteinExistence type="predicted"/>
<organism evidence="1 2">
    <name type="scientific">Lactuca sativa</name>
    <name type="common">Garden lettuce</name>
    <dbReference type="NCBI Taxonomy" id="4236"/>
    <lineage>
        <taxon>Eukaryota</taxon>
        <taxon>Viridiplantae</taxon>
        <taxon>Streptophyta</taxon>
        <taxon>Embryophyta</taxon>
        <taxon>Tracheophyta</taxon>
        <taxon>Spermatophyta</taxon>
        <taxon>Magnoliopsida</taxon>
        <taxon>eudicotyledons</taxon>
        <taxon>Gunneridae</taxon>
        <taxon>Pentapetalae</taxon>
        <taxon>asterids</taxon>
        <taxon>campanulids</taxon>
        <taxon>Asterales</taxon>
        <taxon>Asteraceae</taxon>
        <taxon>Cichorioideae</taxon>
        <taxon>Cichorieae</taxon>
        <taxon>Lactucinae</taxon>
        <taxon>Lactuca</taxon>
    </lineage>
</organism>
<evidence type="ECO:0000313" key="2">
    <source>
        <dbReference type="Proteomes" id="UP000235145"/>
    </source>
</evidence>
<accession>A0A9R1W549</accession>
<comment type="caution">
    <text evidence="1">The sequence shown here is derived from an EMBL/GenBank/DDBJ whole genome shotgun (WGS) entry which is preliminary data.</text>
</comment>
<sequence>MGKQTFVDGKTTMCIQERRASIKDFYGESHFKTNHFCFYLRCYISFDIATRKWDNGFGREETKINICYQDWQVSVMPWFSSIV</sequence>
<evidence type="ECO:0000313" key="1">
    <source>
        <dbReference type="EMBL" id="KAJ0220012.1"/>
    </source>
</evidence>